<evidence type="ECO:0000256" key="3">
    <source>
        <dbReference type="ARBA" id="ARBA00022833"/>
    </source>
</evidence>
<dbReference type="PROSITE" id="PS50006">
    <property type="entry name" value="FHA_DOMAIN"/>
    <property type="match status" value="1"/>
</dbReference>
<dbReference type="PANTHER" id="PTHR46210">
    <property type="entry name" value="FHA DOMAIN-CONTAINING PROTEIN"/>
    <property type="match status" value="1"/>
</dbReference>
<evidence type="ECO:0000256" key="1">
    <source>
        <dbReference type="ARBA" id="ARBA00022723"/>
    </source>
</evidence>
<dbReference type="PROSITE" id="PS51292">
    <property type="entry name" value="ZF_RING_CH"/>
    <property type="match status" value="1"/>
</dbReference>
<evidence type="ECO:0000256" key="2">
    <source>
        <dbReference type="ARBA" id="ARBA00022771"/>
    </source>
</evidence>
<dbReference type="CDD" id="cd16495">
    <property type="entry name" value="RING_CH-C4HC3_MARCH"/>
    <property type="match status" value="1"/>
</dbReference>
<dbReference type="Pfam" id="PF12906">
    <property type="entry name" value="RINGv"/>
    <property type="match status" value="1"/>
</dbReference>
<dbReference type="CDD" id="cd00060">
    <property type="entry name" value="FHA"/>
    <property type="match status" value="1"/>
</dbReference>
<feature type="domain" description="RING-CH-type" evidence="5">
    <location>
        <begin position="179"/>
        <end position="255"/>
    </location>
</feature>
<dbReference type="InterPro" id="IPR013083">
    <property type="entry name" value="Znf_RING/FYVE/PHD"/>
</dbReference>
<evidence type="ECO:0000259" key="5">
    <source>
        <dbReference type="PROSITE" id="PS51292"/>
    </source>
</evidence>
<organism evidence="6 7">
    <name type="scientific">Euplotes crassus</name>
    <dbReference type="NCBI Taxonomy" id="5936"/>
    <lineage>
        <taxon>Eukaryota</taxon>
        <taxon>Sar</taxon>
        <taxon>Alveolata</taxon>
        <taxon>Ciliophora</taxon>
        <taxon>Intramacronucleata</taxon>
        <taxon>Spirotrichea</taxon>
        <taxon>Hypotrichia</taxon>
        <taxon>Euplotida</taxon>
        <taxon>Euplotidae</taxon>
        <taxon>Moneuplotes</taxon>
    </lineage>
</organism>
<reference evidence="6" key="1">
    <citation type="submission" date="2023-07" db="EMBL/GenBank/DDBJ databases">
        <authorList>
            <consortium name="AG Swart"/>
            <person name="Singh M."/>
            <person name="Singh A."/>
            <person name="Seah K."/>
            <person name="Emmerich C."/>
        </authorList>
    </citation>
    <scope>NUCLEOTIDE SEQUENCE</scope>
    <source>
        <strain evidence="6">DP1</strain>
    </source>
</reference>
<dbReference type="GO" id="GO:0008270">
    <property type="term" value="F:zinc ion binding"/>
    <property type="evidence" value="ECO:0007669"/>
    <property type="project" value="UniProtKB-KW"/>
</dbReference>
<dbReference type="SUPFAM" id="SSF49879">
    <property type="entry name" value="SMAD/FHA domain"/>
    <property type="match status" value="1"/>
</dbReference>
<dbReference type="Gene3D" id="3.30.40.10">
    <property type="entry name" value="Zinc/RING finger domain, C3HC4 (zinc finger)"/>
    <property type="match status" value="1"/>
</dbReference>
<dbReference type="InterPro" id="IPR011016">
    <property type="entry name" value="Znf_RING-CH"/>
</dbReference>
<dbReference type="Pfam" id="PF00498">
    <property type="entry name" value="FHA"/>
    <property type="match status" value="1"/>
</dbReference>
<keyword evidence="2" id="KW-0863">Zinc-finger</keyword>
<evidence type="ECO:0000313" key="7">
    <source>
        <dbReference type="Proteomes" id="UP001295684"/>
    </source>
</evidence>
<dbReference type="SMART" id="SM00240">
    <property type="entry name" value="FHA"/>
    <property type="match status" value="1"/>
</dbReference>
<keyword evidence="3" id="KW-0862">Zinc</keyword>
<dbReference type="PANTHER" id="PTHR46210:SF1">
    <property type="entry name" value="FHA DOMAIN-CONTAINING PROTEIN"/>
    <property type="match status" value="1"/>
</dbReference>
<evidence type="ECO:0000259" key="4">
    <source>
        <dbReference type="PROSITE" id="PS50006"/>
    </source>
</evidence>
<evidence type="ECO:0000313" key="6">
    <source>
        <dbReference type="EMBL" id="CAI2365075.1"/>
    </source>
</evidence>
<feature type="domain" description="FHA" evidence="4">
    <location>
        <begin position="308"/>
        <end position="358"/>
    </location>
</feature>
<dbReference type="InterPro" id="IPR008984">
    <property type="entry name" value="SMAD_FHA_dom_sf"/>
</dbReference>
<dbReference type="SMART" id="SM00744">
    <property type="entry name" value="RINGv"/>
    <property type="match status" value="1"/>
</dbReference>
<proteinExistence type="predicted"/>
<comment type="caution">
    <text evidence="6">The sequence shown here is derived from an EMBL/GenBank/DDBJ whole genome shotgun (WGS) entry which is preliminary data.</text>
</comment>
<dbReference type="Gene3D" id="2.60.200.20">
    <property type="match status" value="1"/>
</dbReference>
<accession>A0AAD1UBT2</accession>
<sequence>MDQVGNCEEKIMCTDKEEKKLSKDPKHILSCEYMIWSRVSNGLFDYESSQNDIKLGMFSVNNKGLVVNSKERVAHVPYIKDGKWVEKEEDPKSLAYVERLGDEDFVINPVYSTSSMSNRLWEIVRGSHYEVGKPGYVIKPKDIIKIGRISLRVRELVTHNVESYASIDEEMEDCVQLQDEPDNEGNCKFCWTAEETEDNPKLCPCSCTGSMRYIHINCLRHWIDSRKQIKGENGVTSVIWKKFDCEICKKPYPSLFEYKGKKWSLHSLYEEGRNILKKPYIILESMKCARNTGKVIHTFKWENRVFPYKLGRGHEADVRVTNDISVSRLHMELDYKGGNFIIKDLKSKFGTLVLSQKPIKIEKGSHSTIQVGRTVLSFTVRKNSHFGLPEFGTKSVKFQDVKTFFERDFHIPYFGLPAGHENINFAQEDHVNNIPQFKIHSSTAVMKGNLLPIEEYQVDLDRLQEQEDGRRDHL</sequence>
<gene>
    <name evidence="6" type="ORF">ECRASSUSDP1_LOCUS6425</name>
</gene>
<dbReference type="EMBL" id="CAMPGE010006227">
    <property type="protein sequence ID" value="CAI2365075.1"/>
    <property type="molecule type" value="Genomic_DNA"/>
</dbReference>
<dbReference type="Proteomes" id="UP001295684">
    <property type="component" value="Unassembled WGS sequence"/>
</dbReference>
<name>A0AAD1UBT2_EUPCR</name>
<keyword evidence="1" id="KW-0479">Metal-binding</keyword>
<dbReference type="AlphaFoldDB" id="A0AAD1UBT2"/>
<dbReference type="SUPFAM" id="SSF57850">
    <property type="entry name" value="RING/U-box"/>
    <property type="match status" value="1"/>
</dbReference>
<dbReference type="InterPro" id="IPR000253">
    <property type="entry name" value="FHA_dom"/>
</dbReference>
<keyword evidence="7" id="KW-1185">Reference proteome</keyword>
<protein>
    <submittedName>
        <fullName evidence="6">Uncharacterized protein</fullName>
    </submittedName>
</protein>